<feature type="domain" description="N-acetylmuramoyl-L-alanine amidase" evidence="5">
    <location>
        <begin position="72"/>
        <end position="206"/>
    </location>
</feature>
<dbReference type="GO" id="GO:0071555">
    <property type="term" value="P:cell wall organization"/>
    <property type="evidence" value="ECO:0007669"/>
    <property type="project" value="UniProtKB-KW"/>
</dbReference>
<dbReference type="InterPro" id="IPR002502">
    <property type="entry name" value="Amidase_domain"/>
</dbReference>
<dbReference type="PANTHER" id="PTHR30417:SF1">
    <property type="entry name" value="N-ACETYLMURAMOYL-L-ALANINE AMIDASE AMID"/>
    <property type="match status" value="1"/>
</dbReference>
<dbReference type="EMBL" id="LT906441">
    <property type="protein sequence ID" value="SNV28305.1"/>
    <property type="molecule type" value="Genomic_DNA"/>
</dbReference>
<organism evidence="6 7">
    <name type="scientific">Cutibacterium granulosum</name>
    <dbReference type="NCBI Taxonomy" id="33011"/>
    <lineage>
        <taxon>Bacteria</taxon>
        <taxon>Bacillati</taxon>
        <taxon>Actinomycetota</taxon>
        <taxon>Actinomycetes</taxon>
        <taxon>Propionibacteriales</taxon>
        <taxon>Propionibacteriaceae</taxon>
        <taxon>Cutibacterium</taxon>
    </lineage>
</organism>
<dbReference type="KEGG" id="cgrn:4412665_00122"/>
<protein>
    <recommendedName>
        <fullName evidence="2">N-acetylmuramoyl-L-alanine amidase</fullName>
        <ecNumber evidence="2">3.5.1.28</ecNumber>
    </recommendedName>
</protein>
<dbReference type="RefSeq" id="WP_021105056.1">
    <property type="nucleotide sequence ID" value="NZ_LT906441.1"/>
</dbReference>
<evidence type="ECO:0000259" key="5">
    <source>
        <dbReference type="SMART" id="SM00644"/>
    </source>
</evidence>
<dbReference type="FunFam" id="3.40.80.10:FF:000006">
    <property type="entry name" value="N-acetylmuramoyl-L-alanine amidase"/>
    <property type="match status" value="1"/>
</dbReference>
<gene>
    <name evidence="6" type="primary">cwhA</name>
    <name evidence="6" type="ORF">SAMEA4412665_00122</name>
</gene>
<dbReference type="InterPro" id="IPR036505">
    <property type="entry name" value="Amidase/PGRP_sf"/>
</dbReference>
<evidence type="ECO:0000256" key="3">
    <source>
        <dbReference type="ARBA" id="ARBA00022801"/>
    </source>
</evidence>
<dbReference type="Pfam" id="PF01510">
    <property type="entry name" value="Amidase_2"/>
    <property type="match status" value="1"/>
</dbReference>
<dbReference type="Proteomes" id="UP000215332">
    <property type="component" value="Chromosome 1"/>
</dbReference>
<dbReference type="GO" id="GO:0008745">
    <property type="term" value="F:N-acetylmuramoyl-L-alanine amidase activity"/>
    <property type="evidence" value="ECO:0007669"/>
    <property type="project" value="UniProtKB-EC"/>
</dbReference>
<dbReference type="eggNOG" id="COG3023">
    <property type="taxonomic scope" value="Bacteria"/>
</dbReference>
<dbReference type="InterPro" id="IPR051206">
    <property type="entry name" value="NAMLAA_amidase_2"/>
</dbReference>
<dbReference type="GO" id="GO:0009254">
    <property type="term" value="P:peptidoglycan turnover"/>
    <property type="evidence" value="ECO:0007669"/>
    <property type="project" value="TreeGrafter"/>
</dbReference>
<dbReference type="PANTHER" id="PTHR30417">
    <property type="entry name" value="N-ACETYLMURAMOYL-L-ALANINE AMIDASE AMID"/>
    <property type="match status" value="1"/>
</dbReference>
<evidence type="ECO:0000256" key="1">
    <source>
        <dbReference type="ARBA" id="ARBA00001561"/>
    </source>
</evidence>
<comment type="catalytic activity">
    <reaction evidence="1">
        <text>Hydrolyzes the link between N-acetylmuramoyl residues and L-amino acid residues in certain cell-wall glycopeptides.</text>
        <dbReference type="EC" id="3.5.1.28"/>
    </reaction>
</comment>
<evidence type="ECO:0000313" key="7">
    <source>
        <dbReference type="Proteomes" id="UP000215332"/>
    </source>
</evidence>
<accession>A0A239W145</accession>
<dbReference type="Gene3D" id="3.40.80.10">
    <property type="entry name" value="Peptidoglycan recognition protein-like"/>
    <property type="match status" value="1"/>
</dbReference>
<evidence type="ECO:0000256" key="4">
    <source>
        <dbReference type="ARBA" id="ARBA00023316"/>
    </source>
</evidence>
<evidence type="ECO:0000313" key="6">
    <source>
        <dbReference type="EMBL" id="SNV28305.1"/>
    </source>
</evidence>
<dbReference type="GO" id="GO:0009253">
    <property type="term" value="P:peptidoglycan catabolic process"/>
    <property type="evidence" value="ECO:0007669"/>
    <property type="project" value="InterPro"/>
</dbReference>
<dbReference type="AlphaFoldDB" id="A0A239W145"/>
<dbReference type="SUPFAM" id="SSF55846">
    <property type="entry name" value="N-acetylmuramoyl-L-alanine amidase-like"/>
    <property type="match status" value="1"/>
</dbReference>
<proteinExistence type="predicted"/>
<dbReference type="EC" id="3.5.1.28" evidence="2"/>
<name>A0A239W145_9ACTN</name>
<sequence length="442" mass="48970">MTDISRRSFTLMTILSSLTGRVARLGRDITPAGSQVSAPPIDGPDDLPIEWIPAPYEQYGPGLAKYGNHDIAHRPSSPLLTRVVIHDTEETYDTTIKLVQTPSYLAWNYTLRSSDGHVAQHLDPQDVGWHSGNWYYNMHATGLEHEGRAVEGMSWYTDAMYRSSAALVRHLCRKYAVPMTRGHIIGHDEVPGIDTEHIKTMHWDPGPYWNWARYFELLGCPLTDGTTDAEPQPGDVVRILPDFASNTQVYDGRVVTGLNFVTARQAPSQDAPAVVDIGIRPGPATTEPSDVGARLNTGAEYVVAEVGGQDDEWIAVWYLGAKAWLHNPVAQPVVRVVPGARTVRVVSRTSGYGRAFPEASAYPDPGWVQPDATLPYVLDPDQRYVVIDPEPPTDYYRSKTFGSPPPTDHVDVIGQDRYVCVFLGHRQGYLKVTDVRSDWLGA</sequence>
<keyword evidence="3 6" id="KW-0378">Hydrolase</keyword>
<dbReference type="CDD" id="cd06583">
    <property type="entry name" value="PGRP"/>
    <property type="match status" value="1"/>
</dbReference>
<evidence type="ECO:0000256" key="2">
    <source>
        <dbReference type="ARBA" id="ARBA00011901"/>
    </source>
</evidence>
<dbReference type="SMART" id="SM00644">
    <property type="entry name" value="Ami_2"/>
    <property type="match status" value="1"/>
</dbReference>
<keyword evidence="4" id="KW-0961">Cell wall biogenesis/degradation</keyword>
<reference evidence="6 7" key="1">
    <citation type="submission" date="2017-06" db="EMBL/GenBank/DDBJ databases">
        <authorList>
            <consortium name="Pathogen Informatics"/>
        </authorList>
    </citation>
    <scope>NUCLEOTIDE SEQUENCE [LARGE SCALE GENOMIC DNA]</scope>
    <source>
        <strain evidence="6 7">NCTC11865</strain>
    </source>
</reference>